<accession>A0A3B0A490</accession>
<gene>
    <name evidence="2" type="ORF">D7193_11385</name>
</gene>
<feature type="compositionally biased region" description="Basic residues" evidence="1">
    <location>
        <begin position="71"/>
        <end position="84"/>
    </location>
</feature>
<evidence type="ECO:0000256" key="1">
    <source>
        <dbReference type="SAM" id="MobiDB-lite"/>
    </source>
</evidence>
<comment type="caution">
    <text evidence="2">The sequence shown here is derived from an EMBL/GenBank/DDBJ whole genome shotgun (WGS) entry which is preliminary data.</text>
</comment>
<reference evidence="2 3" key="1">
    <citation type="journal article" date="2015" name="Int. J. Syst. Evol. Microbiol.">
        <title>Micromonospora costi sp. nov., isolated from a leaf of Costus speciosus.</title>
        <authorList>
            <person name="Thawai C."/>
        </authorList>
    </citation>
    <scope>NUCLEOTIDE SEQUENCE [LARGE SCALE GENOMIC DNA]</scope>
    <source>
        <strain evidence="2 3">CS1-12</strain>
    </source>
</reference>
<evidence type="ECO:0000313" key="3">
    <source>
        <dbReference type="Proteomes" id="UP000279968"/>
    </source>
</evidence>
<feature type="region of interest" description="Disordered" evidence="1">
    <location>
        <begin position="54"/>
        <end position="84"/>
    </location>
</feature>
<organism evidence="2 3">
    <name type="scientific">Micromonospora costi</name>
    <dbReference type="NCBI Taxonomy" id="1530042"/>
    <lineage>
        <taxon>Bacteria</taxon>
        <taxon>Bacillati</taxon>
        <taxon>Actinomycetota</taxon>
        <taxon>Actinomycetes</taxon>
        <taxon>Micromonosporales</taxon>
        <taxon>Micromonosporaceae</taxon>
        <taxon>Micromonospora</taxon>
    </lineage>
</organism>
<proteinExistence type="predicted"/>
<protein>
    <submittedName>
        <fullName evidence="2">Uncharacterized protein</fullName>
    </submittedName>
</protein>
<sequence length="84" mass="9004">MRQRRLPGVDGMATSLSATGLTTGEIRVYLVKVSGADVSRQSSRTITDEVVEGAVPSSPMHGTTVAGLRRSSGRGNRRGRHRVR</sequence>
<name>A0A3B0A490_9ACTN</name>
<evidence type="ECO:0000313" key="2">
    <source>
        <dbReference type="EMBL" id="RKN55291.1"/>
    </source>
</evidence>
<dbReference type="EMBL" id="RBAN01000002">
    <property type="protein sequence ID" value="RKN55291.1"/>
    <property type="molecule type" value="Genomic_DNA"/>
</dbReference>
<keyword evidence="3" id="KW-1185">Reference proteome</keyword>
<dbReference type="Proteomes" id="UP000279968">
    <property type="component" value="Unassembled WGS sequence"/>
</dbReference>
<dbReference type="AlphaFoldDB" id="A0A3B0A490"/>